<comment type="caution">
    <text evidence="3">The sequence shown here is derived from an EMBL/GenBank/DDBJ whole genome shotgun (WGS) entry which is preliminary data.</text>
</comment>
<sequence length="467" mass="53512">MKWRTMRSSTGRGFHPIKPVHRDDLGDFLDYGFRHKLAWFVSFRIRSSVLVSGVDLAWEVGASQFGIRAVSCQPTSLRPTSLLQRPKAMPPKRRRAPVQDVDLAAQLNELRQMMLAQQQEIGGLRAQLAQRNQGPPNVKVPPAPVNQLAAPEIPDSDPVIPENPIAPEVPVAPVAVPPAPRVRTPEELYDSFRRMKAPEFEGSTNPIDADNWLIDLQVILNFLRLNDQEKILCASFVLKKDARLWWEAVQIRWDITQMTWEDFVEEFKEKYFNTEVMEAQQDELSNFRQGNLSVTEAVQKFEQLARLCPHLFSSERDKVRKMMKMFRSDLAVVINSGPYPPTTVADCVSRAVRAEYWVGQNREQRAKFFQEKREEKAQVKQNQVKQGQTSQQKGQGGPSGQNNNRQYGSNQQKRKNVGRSTREIAVLETVAVFYVARKATMLEAAISIPRVRRINRKDRDLNFTLHR</sequence>
<dbReference type="AlphaFoldDB" id="A0AA87ZBV6"/>
<dbReference type="Proteomes" id="UP001187192">
    <property type="component" value="Unassembled WGS sequence"/>
</dbReference>
<protein>
    <recommendedName>
        <fullName evidence="2">Retrotransposon gag domain-containing protein</fullName>
    </recommendedName>
</protein>
<evidence type="ECO:0000313" key="4">
    <source>
        <dbReference type="Proteomes" id="UP001187192"/>
    </source>
</evidence>
<dbReference type="PANTHER" id="PTHR33223">
    <property type="entry name" value="CCHC-TYPE DOMAIN-CONTAINING PROTEIN"/>
    <property type="match status" value="1"/>
</dbReference>
<reference evidence="3" key="1">
    <citation type="submission" date="2023-07" db="EMBL/GenBank/DDBJ databases">
        <title>draft genome sequence of fig (Ficus carica).</title>
        <authorList>
            <person name="Takahashi T."/>
            <person name="Nishimura K."/>
        </authorList>
    </citation>
    <scope>NUCLEOTIDE SEQUENCE</scope>
</reference>
<dbReference type="Pfam" id="PF03732">
    <property type="entry name" value="Retrotrans_gag"/>
    <property type="match status" value="1"/>
</dbReference>
<keyword evidence="4" id="KW-1185">Reference proteome</keyword>
<feature type="region of interest" description="Disordered" evidence="1">
    <location>
        <begin position="372"/>
        <end position="420"/>
    </location>
</feature>
<name>A0AA87ZBV6_FICCA</name>
<dbReference type="PANTHER" id="PTHR33223:SF6">
    <property type="entry name" value="CCHC-TYPE DOMAIN-CONTAINING PROTEIN"/>
    <property type="match status" value="1"/>
</dbReference>
<organism evidence="3 4">
    <name type="scientific">Ficus carica</name>
    <name type="common">Common fig</name>
    <dbReference type="NCBI Taxonomy" id="3494"/>
    <lineage>
        <taxon>Eukaryota</taxon>
        <taxon>Viridiplantae</taxon>
        <taxon>Streptophyta</taxon>
        <taxon>Embryophyta</taxon>
        <taxon>Tracheophyta</taxon>
        <taxon>Spermatophyta</taxon>
        <taxon>Magnoliopsida</taxon>
        <taxon>eudicotyledons</taxon>
        <taxon>Gunneridae</taxon>
        <taxon>Pentapetalae</taxon>
        <taxon>rosids</taxon>
        <taxon>fabids</taxon>
        <taxon>Rosales</taxon>
        <taxon>Moraceae</taxon>
        <taxon>Ficeae</taxon>
        <taxon>Ficus</taxon>
    </lineage>
</organism>
<accession>A0AA87ZBV6</accession>
<evidence type="ECO:0000256" key="1">
    <source>
        <dbReference type="SAM" id="MobiDB-lite"/>
    </source>
</evidence>
<feature type="compositionally biased region" description="Low complexity" evidence="1">
    <location>
        <begin position="380"/>
        <end position="393"/>
    </location>
</feature>
<proteinExistence type="predicted"/>
<evidence type="ECO:0000313" key="3">
    <source>
        <dbReference type="EMBL" id="GMN34079.1"/>
    </source>
</evidence>
<evidence type="ECO:0000259" key="2">
    <source>
        <dbReference type="Pfam" id="PF03732"/>
    </source>
</evidence>
<gene>
    <name evidence="3" type="ORF">TIFTF001_041999</name>
</gene>
<dbReference type="EMBL" id="BTGU01002106">
    <property type="protein sequence ID" value="GMN34079.1"/>
    <property type="molecule type" value="Genomic_DNA"/>
</dbReference>
<feature type="domain" description="Retrotransposon gag" evidence="2">
    <location>
        <begin position="234"/>
        <end position="324"/>
    </location>
</feature>
<dbReference type="InterPro" id="IPR005162">
    <property type="entry name" value="Retrotrans_gag_dom"/>
</dbReference>